<proteinExistence type="predicted"/>
<evidence type="ECO:0000259" key="2">
    <source>
        <dbReference type="Pfam" id="PF24969"/>
    </source>
</evidence>
<gene>
    <name evidence="3" type="ORF">ASPWEDRAFT_295017</name>
</gene>
<dbReference type="GeneID" id="63749140"/>
<dbReference type="Pfam" id="PF24969">
    <property type="entry name" value="LRR_15"/>
    <property type="match status" value="1"/>
</dbReference>
<dbReference type="InterPro" id="IPR032675">
    <property type="entry name" value="LRR_dom_sf"/>
</dbReference>
<evidence type="ECO:0000313" key="4">
    <source>
        <dbReference type="Proteomes" id="UP000184383"/>
    </source>
</evidence>
<organism evidence="3 4">
    <name type="scientific">Aspergillus wentii DTO 134E9</name>
    <dbReference type="NCBI Taxonomy" id="1073089"/>
    <lineage>
        <taxon>Eukaryota</taxon>
        <taxon>Fungi</taxon>
        <taxon>Dikarya</taxon>
        <taxon>Ascomycota</taxon>
        <taxon>Pezizomycotina</taxon>
        <taxon>Eurotiomycetes</taxon>
        <taxon>Eurotiomycetidae</taxon>
        <taxon>Eurotiales</taxon>
        <taxon>Aspergillaceae</taxon>
        <taxon>Aspergillus</taxon>
        <taxon>Aspergillus subgen. Cremei</taxon>
    </lineage>
</organism>
<evidence type="ECO:0000259" key="1">
    <source>
        <dbReference type="Pfam" id="PF12937"/>
    </source>
</evidence>
<dbReference type="Pfam" id="PF12937">
    <property type="entry name" value="F-box-like"/>
    <property type="match status" value="1"/>
</dbReference>
<dbReference type="CDD" id="cd09917">
    <property type="entry name" value="F-box_SF"/>
    <property type="match status" value="1"/>
</dbReference>
<reference evidence="4" key="1">
    <citation type="journal article" date="2017" name="Genome Biol.">
        <title>Comparative genomics reveals high biological diversity and specific adaptations in the industrially and medically important fungal genus Aspergillus.</title>
        <authorList>
            <person name="de Vries R.P."/>
            <person name="Riley R."/>
            <person name="Wiebenga A."/>
            <person name="Aguilar-Osorio G."/>
            <person name="Amillis S."/>
            <person name="Uchima C.A."/>
            <person name="Anderluh G."/>
            <person name="Asadollahi M."/>
            <person name="Askin M."/>
            <person name="Barry K."/>
            <person name="Battaglia E."/>
            <person name="Bayram O."/>
            <person name="Benocci T."/>
            <person name="Braus-Stromeyer S.A."/>
            <person name="Caldana C."/>
            <person name="Canovas D."/>
            <person name="Cerqueira G.C."/>
            <person name="Chen F."/>
            <person name="Chen W."/>
            <person name="Choi C."/>
            <person name="Clum A."/>
            <person name="Dos Santos R.A."/>
            <person name="Damasio A.R."/>
            <person name="Diallinas G."/>
            <person name="Emri T."/>
            <person name="Fekete E."/>
            <person name="Flipphi M."/>
            <person name="Freyberg S."/>
            <person name="Gallo A."/>
            <person name="Gournas C."/>
            <person name="Habgood R."/>
            <person name="Hainaut M."/>
            <person name="Harispe M.L."/>
            <person name="Henrissat B."/>
            <person name="Hilden K.S."/>
            <person name="Hope R."/>
            <person name="Hossain A."/>
            <person name="Karabika E."/>
            <person name="Karaffa L."/>
            <person name="Karanyi Z."/>
            <person name="Krasevec N."/>
            <person name="Kuo A."/>
            <person name="Kusch H."/>
            <person name="LaButti K."/>
            <person name="Lagendijk E.L."/>
            <person name="Lapidus A."/>
            <person name="Levasseur A."/>
            <person name="Lindquist E."/>
            <person name="Lipzen A."/>
            <person name="Logrieco A.F."/>
            <person name="MacCabe A."/>
            <person name="Maekelae M.R."/>
            <person name="Malavazi I."/>
            <person name="Melin P."/>
            <person name="Meyer V."/>
            <person name="Mielnichuk N."/>
            <person name="Miskei M."/>
            <person name="Molnar A.P."/>
            <person name="Mule G."/>
            <person name="Ngan C.Y."/>
            <person name="Orejas M."/>
            <person name="Orosz E."/>
            <person name="Ouedraogo J.P."/>
            <person name="Overkamp K.M."/>
            <person name="Park H.-S."/>
            <person name="Perrone G."/>
            <person name="Piumi F."/>
            <person name="Punt P.J."/>
            <person name="Ram A.F."/>
            <person name="Ramon A."/>
            <person name="Rauscher S."/>
            <person name="Record E."/>
            <person name="Riano-Pachon D.M."/>
            <person name="Robert V."/>
            <person name="Roehrig J."/>
            <person name="Ruller R."/>
            <person name="Salamov A."/>
            <person name="Salih N.S."/>
            <person name="Samson R.A."/>
            <person name="Sandor E."/>
            <person name="Sanguinetti M."/>
            <person name="Schuetze T."/>
            <person name="Sepcic K."/>
            <person name="Shelest E."/>
            <person name="Sherlock G."/>
            <person name="Sophianopoulou V."/>
            <person name="Squina F.M."/>
            <person name="Sun H."/>
            <person name="Susca A."/>
            <person name="Todd R.B."/>
            <person name="Tsang A."/>
            <person name="Unkles S.E."/>
            <person name="van de Wiele N."/>
            <person name="van Rossen-Uffink D."/>
            <person name="Oliveira J.V."/>
            <person name="Vesth T.C."/>
            <person name="Visser J."/>
            <person name="Yu J.-H."/>
            <person name="Zhou M."/>
            <person name="Andersen M.R."/>
            <person name="Archer D.B."/>
            <person name="Baker S.E."/>
            <person name="Benoit I."/>
            <person name="Brakhage A.A."/>
            <person name="Braus G.H."/>
            <person name="Fischer R."/>
            <person name="Frisvad J.C."/>
            <person name="Goldman G.H."/>
            <person name="Houbraken J."/>
            <person name="Oakley B."/>
            <person name="Pocsi I."/>
            <person name="Scazzocchio C."/>
            <person name="Seiboth B."/>
            <person name="vanKuyk P.A."/>
            <person name="Wortman J."/>
            <person name="Dyer P.S."/>
            <person name="Grigoriev I.V."/>
        </authorList>
    </citation>
    <scope>NUCLEOTIDE SEQUENCE [LARGE SCALE GENOMIC DNA]</scope>
    <source>
        <strain evidence="4">DTO 134E9</strain>
    </source>
</reference>
<dbReference type="AlphaFoldDB" id="A0A1L9R477"/>
<dbReference type="Proteomes" id="UP000184383">
    <property type="component" value="Unassembled WGS sequence"/>
</dbReference>
<dbReference type="VEuPathDB" id="FungiDB:ASPWEDRAFT_295017"/>
<keyword evidence="4" id="KW-1185">Reference proteome</keyword>
<dbReference type="InterPro" id="IPR001810">
    <property type="entry name" value="F-box_dom"/>
</dbReference>
<feature type="domain" description="Leucine-rich repeat" evidence="2">
    <location>
        <begin position="190"/>
        <end position="368"/>
    </location>
</feature>
<name>A0A1L9R477_ASPWE</name>
<dbReference type="RefSeq" id="XP_040683387.1">
    <property type="nucleotide sequence ID" value="XM_040833292.1"/>
</dbReference>
<dbReference type="Gene3D" id="3.80.10.10">
    <property type="entry name" value="Ribonuclease Inhibitor"/>
    <property type="match status" value="1"/>
</dbReference>
<dbReference type="InterPro" id="IPR056867">
    <property type="entry name" value="LRR_15"/>
</dbReference>
<feature type="domain" description="F-box" evidence="1">
    <location>
        <begin position="2"/>
        <end position="44"/>
    </location>
</feature>
<dbReference type="OrthoDB" id="2520703at2759"/>
<accession>A0A1L9R477</accession>
<dbReference type="EMBL" id="KV878218">
    <property type="protein sequence ID" value="OJJ29710.1"/>
    <property type="molecule type" value="Genomic_DNA"/>
</dbReference>
<dbReference type="STRING" id="1073089.A0A1L9R477"/>
<sequence length="434" mass="49647">MHLPDEILCLIAHQLDTQHDRFNLTRACRRFYHALLPILYSDVTFHFHSEAKLVVSFLQSVVRTSELALAVRSLELYPWKTPRSTVFDPDDELEYDETLVDGLLDQADIPSKEREAWDVCITTGVTDAWLALLLPQLRNLEKISICWPYGATYVPRVLAKAAQNPTSTFPHLKEAYARWYDTENGLDSSQLNPFFAFPSMRKLCGFSICEDDGSDADEALIPYSGVPYSGITEIDLGSSNDTNGMVDWLRRCKGLKSFRIIHGGALVSFEDFAPNNTLRSLELHKATLENIWMDDDDDESSDDYDFAGSFVDFTALKHLYLRLQNLLNVDNEASTRCLKDLLPPSLETLFIKYSRAESTINQLEDLVSSRRLPKLARIDLEGFYSRQVDVRPMIDRLRAVCEEVGVSFAFWDTRDEETFDYMNSLWPFPAFPEV</sequence>
<dbReference type="SUPFAM" id="SSF52047">
    <property type="entry name" value="RNI-like"/>
    <property type="match status" value="1"/>
</dbReference>
<protein>
    <submittedName>
        <fullName evidence="3">Uncharacterized protein</fullName>
    </submittedName>
</protein>
<evidence type="ECO:0000313" key="3">
    <source>
        <dbReference type="EMBL" id="OJJ29710.1"/>
    </source>
</evidence>